<comment type="caution">
    <text evidence="1">The sequence shown here is derived from an EMBL/GenBank/DDBJ whole genome shotgun (WGS) entry which is preliminary data.</text>
</comment>
<dbReference type="Proteomes" id="UP000608530">
    <property type="component" value="Unassembled WGS sequence"/>
</dbReference>
<accession>A0A934QAH4</accession>
<sequence>MSAKLRAVTEADRRPVESVFDAVEFGSRLDELLQMRRVVARAIDTTASARDLAALTKRLTEISKEIDAVRREVEEVSAGGEVSTAFDASAI</sequence>
<evidence type="ECO:0000313" key="2">
    <source>
        <dbReference type="Proteomes" id="UP000608530"/>
    </source>
</evidence>
<gene>
    <name evidence="1" type="ORF">JD276_14100</name>
</gene>
<dbReference type="AlphaFoldDB" id="A0A934QAH4"/>
<dbReference type="RefSeq" id="WP_200116308.1">
    <property type="nucleotide sequence ID" value="NZ_JAEHOH010000022.1"/>
</dbReference>
<proteinExistence type="predicted"/>
<dbReference type="EMBL" id="JAEHOH010000022">
    <property type="protein sequence ID" value="MBK0420166.1"/>
    <property type="molecule type" value="Genomic_DNA"/>
</dbReference>
<name>A0A934QAH4_9MICO</name>
<protein>
    <submittedName>
        <fullName evidence="1">Uncharacterized protein</fullName>
    </submittedName>
</protein>
<keyword evidence="2" id="KW-1185">Reference proteome</keyword>
<organism evidence="1 2">
    <name type="scientific">Leucobacter chromiisoli</name>
    <dbReference type="NCBI Taxonomy" id="2796471"/>
    <lineage>
        <taxon>Bacteria</taxon>
        <taxon>Bacillati</taxon>
        <taxon>Actinomycetota</taxon>
        <taxon>Actinomycetes</taxon>
        <taxon>Micrococcales</taxon>
        <taxon>Microbacteriaceae</taxon>
        <taxon>Leucobacter</taxon>
    </lineage>
</organism>
<evidence type="ECO:0000313" key="1">
    <source>
        <dbReference type="EMBL" id="MBK0420166.1"/>
    </source>
</evidence>
<reference evidence="1" key="1">
    <citation type="submission" date="2020-12" db="EMBL/GenBank/DDBJ databases">
        <title>Leucobacter sp. CAS1, isolated from Chromium sludge.</title>
        <authorList>
            <person name="Xu Z."/>
        </authorList>
    </citation>
    <scope>NUCLEOTIDE SEQUENCE</scope>
    <source>
        <strain evidence="1">CSA1</strain>
    </source>
</reference>